<dbReference type="InterPro" id="IPR013320">
    <property type="entry name" value="ConA-like_dom_sf"/>
</dbReference>
<evidence type="ECO:0000256" key="5">
    <source>
        <dbReference type="ARBA" id="ARBA00022859"/>
    </source>
</evidence>
<comment type="caution">
    <text evidence="11">The sequence shown here is derived from an EMBL/GenBank/DDBJ whole genome shotgun (WGS) entry which is preliminary data.</text>
</comment>
<dbReference type="PROSITE" id="PS50119">
    <property type="entry name" value="ZF_BBOX"/>
    <property type="match status" value="1"/>
</dbReference>
<dbReference type="InterPro" id="IPR003877">
    <property type="entry name" value="SPRY_dom"/>
</dbReference>
<dbReference type="InterPro" id="IPR001841">
    <property type="entry name" value="Znf_RING"/>
</dbReference>
<evidence type="ECO:0000256" key="3">
    <source>
        <dbReference type="ARBA" id="ARBA00022771"/>
    </source>
</evidence>
<dbReference type="SUPFAM" id="SSF57845">
    <property type="entry name" value="B-box zinc-binding domain"/>
    <property type="match status" value="1"/>
</dbReference>
<dbReference type="InterPro" id="IPR001870">
    <property type="entry name" value="B30.2/SPRY"/>
</dbReference>
<feature type="domain" description="RING-type" evidence="8">
    <location>
        <begin position="15"/>
        <end position="58"/>
    </location>
</feature>
<dbReference type="CDD" id="cd19769">
    <property type="entry name" value="Bbox2_TRIM16-like"/>
    <property type="match status" value="1"/>
</dbReference>
<dbReference type="InterPro" id="IPR003879">
    <property type="entry name" value="Butyrophylin_SPRY"/>
</dbReference>
<dbReference type="SUPFAM" id="SSF57850">
    <property type="entry name" value="RING/U-box"/>
    <property type="match status" value="1"/>
</dbReference>
<dbReference type="CDD" id="cd16040">
    <property type="entry name" value="SPRY_PRY_SNTX"/>
    <property type="match status" value="1"/>
</dbReference>
<dbReference type="InterPro" id="IPR013083">
    <property type="entry name" value="Znf_RING/FYVE/PHD"/>
</dbReference>
<keyword evidence="7" id="KW-0175">Coiled coil</keyword>
<keyword evidence="3 6" id="KW-0863">Zinc-finger</keyword>
<dbReference type="Gene3D" id="3.30.160.60">
    <property type="entry name" value="Classic Zinc Finger"/>
    <property type="match status" value="1"/>
</dbReference>
<dbReference type="Proteomes" id="UP000830375">
    <property type="component" value="Unassembled WGS sequence"/>
</dbReference>
<keyword evidence="5" id="KW-0391">Immunity</keyword>
<dbReference type="PANTHER" id="PTHR25465:SF5">
    <property type="entry name" value="E3 UBIQUITIN_ISG15 LIGASE TRIM25-RELATED"/>
    <property type="match status" value="1"/>
</dbReference>
<dbReference type="Gene3D" id="3.30.40.10">
    <property type="entry name" value="Zinc/RING finger domain, C3HC4 (zinc finger)"/>
    <property type="match status" value="1"/>
</dbReference>
<dbReference type="InterPro" id="IPR017907">
    <property type="entry name" value="Znf_RING_CS"/>
</dbReference>
<dbReference type="PROSITE" id="PS00518">
    <property type="entry name" value="ZF_RING_1"/>
    <property type="match status" value="1"/>
</dbReference>
<dbReference type="Pfam" id="PF00622">
    <property type="entry name" value="SPRY"/>
    <property type="match status" value="1"/>
</dbReference>
<dbReference type="SUPFAM" id="SSF49899">
    <property type="entry name" value="Concanavalin A-like lectins/glucanases"/>
    <property type="match status" value="1"/>
</dbReference>
<evidence type="ECO:0000256" key="7">
    <source>
        <dbReference type="SAM" id="Coils"/>
    </source>
</evidence>
<organism evidence="11 12">
    <name type="scientific">Labeo rohita</name>
    <name type="common">Indian major carp</name>
    <name type="synonym">Cyprinus rohita</name>
    <dbReference type="NCBI Taxonomy" id="84645"/>
    <lineage>
        <taxon>Eukaryota</taxon>
        <taxon>Metazoa</taxon>
        <taxon>Chordata</taxon>
        <taxon>Craniata</taxon>
        <taxon>Vertebrata</taxon>
        <taxon>Euteleostomi</taxon>
        <taxon>Actinopterygii</taxon>
        <taxon>Neopterygii</taxon>
        <taxon>Teleostei</taxon>
        <taxon>Ostariophysi</taxon>
        <taxon>Cypriniformes</taxon>
        <taxon>Cyprinidae</taxon>
        <taxon>Labeoninae</taxon>
        <taxon>Labeonini</taxon>
        <taxon>Labeo</taxon>
    </lineage>
</organism>
<keyword evidence="2" id="KW-0479">Metal-binding</keyword>
<dbReference type="Gene3D" id="4.10.830.40">
    <property type="match status" value="1"/>
</dbReference>
<evidence type="ECO:0000256" key="6">
    <source>
        <dbReference type="PROSITE-ProRule" id="PRU00024"/>
    </source>
</evidence>
<evidence type="ECO:0000259" key="10">
    <source>
        <dbReference type="PROSITE" id="PS50188"/>
    </source>
</evidence>
<feature type="domain" description="B box-type" evidence="9">
    <location>
        <begin position="148"/>
        <end position="188"/>
    </location>
</feature>
<evidence type="ECO:0000259" key="9">
    <source>
        <dbReference type="PROSITE" id="PS50119"/>
    </source>
</evidence>
<dbReference type="InterPro" id="IPR051051">
    <property type="entry name" value="E3_ubiq-ligase_TRIM/RNF"/>
</dbReference>
<keyword evidence="4" id="KW-0862">Zinc</keyword>
<reference evidence="11 12" key="1">
    <citation type="submission" date="2022-01" db="EMBL/GenBank/DDBJ databases">
        <title>A high-quality chromosome-level genome assembly of rohu carp, Labeo rohita.</title>
        <authorList>
            <person name="Arick M.A. II"/>
            <person name="Hsu C.-Y."/>
            <person name="Magbanua Z."/>
            <person name="Pechanova O."/>
            <person name="Grover C."/>
            <person name="Miller E."/>
            <person name="Thrash A."/>
            <person name="Ezzel L."/>
            <person name="Alam S."/>
            <person name="Benzie J."/>
            <person name="Hamilton M."/>
            <person name="Karsi A."/>
            <person name="Lawrence M.L."/>
            <person name="Peterson D.G."/>
        </authorList>
    </citation>
    <scope>NUCLEOTIDE SEQUENCE [LARGE SCALE GENOMIC DNA]</scope>
    <source>
        <strain evidence="12">BAU-BD-2019</strain>
        <tissue evidence="11">Blood</tissue>
    </source>
</reference>
<dbReference type="SMART" id="SM00589">
    <property type="entry name" value="PRY"/>
    <property type="match status" value="1"/>
</dbReference>
<dbReference type="InterPro" id="IPR000315">
    <property type="entry name" value="Znf_B-box"/>
</dbReference>
<dbReference type="SMART" id="SM00449">
    <property type="entry name" value="SPRY"/>
    <property type="match status" value="1"/>
</dbReference>
<dbReference type="SMART" id="SM00336">
    <property type="entry name" value="BBOX"/>
    <property type="match status" value="1"/>
</dbReference>
<evidence type="ECO:0000256" key="2">
    <source>
        <dbReference type="ARBA" id="ARBA00022723"/>
    </source>
</evidence>
<dbReference type="PROSITE" id="PS50089">
    <property type="entry name" value="ZF_RING_2"/>
    <property type="match status" value="1"/>
</dbReference>
<dbReference type="Pfam" id="PF15227">
    <property type="entry name" value="zf-C3HC4_4"/>
    <property type="match status" value="1"/>
</dbReference>
<keyword evidence="12" id="KW-1185">Reference proteome</keyword>
<dbReference type="InterPro" id="IPR006574">
    <property type="entry name" value="PRY"/>
</dbReference>
<accession>A0ABQ8MAD8</accession>
<name>A0ABQ8MAD8_LABRO</name>
<dbReference type="Gene3D" id="2.60.120.920">
    <property type="match status" value="1"/>
</dbReference>
<dbReference type="PROSITE" id="PS50188">
    <property type="entry name" value="B302_SPRY"/>
    <property type="match status" value="1"/>
</dbReference>
<gene>
    <name evidence="11" type="ORF">H4Q32_022389</name>
</gene>
<dbReference type="GO" id="GO:0016874">
    <property type="term" value="F:ligase activity"/>
    <property type="evidence" value="ECO:0007669"/>
    <property type="project" value="UniProtKB-KW"/>
</dbReference>
<dbReference type="InterPro" id="IPR043136">
    <property type="entry name" value="B30.2/SPRY_sf"/>
</dbReference>
<dbReference type="Pfam" id="PF25600">
    <property type="entry name" value="TRIM_CC"/>
    <property type="match status" value="1"/>
</dbReference>
<keyword evidence="11" id="KW-0436">Ligase</keyword>
<feature type="domain" description="B30.2/SPRY" evidence="10">
    <location>
        <begin position="362"/>
        <end position="550"/>
    </location>
</feature>
<dbReference type="InterPro" id="IPR058030">
    <property type="entry name" value="TRIM8/14/16/25/29/45/65_CC"/>
</dbReference>
<dbReference type="PANTHER" id="PTHR25465">
    <property type="entry name" value="B-BOX DOMAIN CONTAINING"/>
    <property type="match status" value="1"/>
</dbReference>
<dbReference type="PRINTS" id="PR01407">
    <property type="entry name" value="BUTYPHLNCDUF"/>
</dbReference>
<feature type="coiled-coil region" evidence="7">
    <location>
        <begin position="196"/>
        <end position="230"/>
    </location>
</feature>
<evidence type="ECO:0000259" key="8">
    <source>
        <dbReference type="PROSITE" id="PS50089"/>
    </source>
</evidence>
<protein>
    <submittedName>
        <fullName evidence="11">E3 ubiquitin/ISG15 ligase TRIM25</fullName>
    </submittedName>
</protein>
<dbReference type="Pfam" id="PF13765">
    <property type="entry name" value="PRY"/>
    <property type="match status" value="1"/>
</dbReference>
<proteinExistence type="predicted"/>
<dbReference type="EMBL" id="JACTAM010000010">
    <property type="protein sequence ID" value="KAI2659843.1"/>
    <property type="molecule type" value="Genomic_DNA"/>
</dbReference>
<evidence type="ECO:0000256" key="1">
    <source>
        <dbReference type="ARBA" id="ARBA00022588"/>
    </source>
</evidence>
<evidence type="ECO:0000313" key="12">
    <source>
        <dbReference type="Proteomes" id="UP000830375"/>
    </source>
</evidence>
<evidence type="ECO:0000313" key="11">
    <source>
        <dbReference type="EMBL" id="KAI2659843.1"/>
    </source>
</evidence>
<evidence type="ECO:0000256" key="4">
    <source>
        <dbReference type="ARBA" id="ARBA00022833"/>
    </source>
</evidence>
<dbReference type="Pfam" id="PF00643">
    <property type="entry name" value="zf-B_box"/>
    <property type="match status" value="1"/>
</dbReference>
<sequence length="550" mass="62965">MAEASISVAPEQFCCPVCLDLLKEPVALPCGHSYCMDCITDYWNQDDEKGVYSCPQCRQSFTPRPVLSKNTILAEMVEKLGKTTLQTADPAQCAGPGDVECSVCTGRKRKAVKSCLMCMNSYCLIHLEQHENFFKDKKHHLMQATERLQQMICKTHDRPLEVYCQTDHEFICLMCMLDKHKNHKTTTAAAERADTQRQLEEDRRFCNEKIQQKEQKLQEIKKAVDSHKRSAQAAVDNIERMFTELICTIERSRSEITQLIRAQEKAAVSQAEKRMKKLEFVIDFLKREDTELEQLSHTDDHIHFLQSFEHTLLPYEKIFYITASSQHSFDNIEKSVSLLRGKLEDFCKEEIERISARVKYIQITATNKPKTREEFLQFSCPLSLDPDTVNTHLCLSQGNTVVTYTDKGQLCIAHPDRFIASPQVLCRESVYGCAYWEVEWSGNCWVGIAVSYKSIDRKGEFGFNDHSWTLRNTNSDLFFTHNSVHSKIIAPLKSSRIGVCVDHSAGTLSFYSVSDTMTLLKKVKTTFTQPLYPGFMVQKGSSVKLCNLRT</sequence>
<keyword evidence="1" id="KW-0399">Innate immunity</keyword>
<dbReference type="SMART" id="SM00184">
    <property type="entry name" value="RING"/>
    <property type="match status" value="1"/>
</dbReference>